<organism evidence="2 3">
    <name type="scientific">Meloidogyne hapla</name>
    <name type="common">Root-knot nematode worm</name>
    <dbReference type="NCBI Taxonomy" id="6305"/>
    <lineage>
        <taxon>Eukaryota</taxon>
        <taxon>Metazoa</taxon>
        <taxon>Ecdysozoa</taxon>
        <taxon>Nematoda</taxon>
        <taxon>Chromadorea</taxon>
        <taxon>Rhabditida</taxon>
        <taxon>Tylenchina</taxon>
        <taxon>Tylenchomorpha</taxon>
        <taxon>Tylenchoidea</taxon>
        <taxon>Meloidogynidae</taxon>
        <taxon>Meloidogyninae</taxon>
        <taxon>Meloidogyne</taxon>
    </lineage>
</organism>
<dbReference type="AlphaFoldDB" id="A0A1I8B324"/>
<feature type="compositionally biased region" description="Polar residues" evidence="1">
    <location>
        <begin position="181"/>
        <end position="200"/>
    </location>
</feature>
<protein>
    <submittedName>
        <fullName evidence="3">Uncharacterized protein</fullName>
    </submittedName>
</protein>
<accession>A0A1I8B324</accession>
<feature type="compositionally biased region" description="Acidic residues" evidence="1">
    <location>
        <begin position="206"/>
        <end position="219"/>
    </location>
</feature>
<keyword evidence="2" id="KW-1185">Reference proteome</keyword>
<feature type="compositionally biased region" description="Low complexity" evidence="1">
    <location>
        <begin position="54"/>
        <end position="69"/>
    </location>
</feature>
<proteinExistence type="predicted"/>
<feature type="region of interest" description="Disordered" evidence="1">
    <location>
        <begin position="166"/>
        <end position="234"/>
    </location>
</feature>
<dbReference type="Proteomes" id="UP000095281">
    <property type="component" value="Unplaced"/>
</dbReference>
<evidence type="ECO:0000313" key="3">
    <source>
        <dbReference type="WBParaSite" id="MhA1_Contig1245.frz3.gene13"/>
    </source>
</evidence>
<dbReference type="WBParaSite" id="MhA1_Contig1245.frz3.gene13">
    <property type="protein sequence ID" value="MhA1_Contig1245.frz3.gene13"/>
    <property type="gene ID" value="MhA1_Contig1245.frz3.gene13"/>
</dbReference>
<name>A0A1I8B324_MELHA</name>
<evidence type="ECO:0000313" key="2">
    <source>
        <dbReference type="Proteomes" id="UP000095281"/>
    </source>
</evidence>
<sequence length="666" mass="75972">MNNPYRLNFGNDGNTNNNKLTTQQQFSNQIASQFQQQQSSQLYLQGSSNFLLSNTTSSNNNGNTIPNSPHSDTAALPLPPSSLGGMAKRPLSVPPQNVGIGRIGGGKQQQLHNRQQQTSTMSAREFFSRQIRRPQQIQQPIAEEIEIVGQNKNVIINEDDGKEYFLNEEEGNSGGKRRHSSFSITPNNQSKMQRNQTNNPAAEVVTLEEEDELETEDSGNEITTEPNSHLMRTTDTTELSSIDQLSSQFHSQKKITSTSLASNTSMLMNPASAGGLLFPNSFTDHSSTGHSPIKSIDHKRTDLGEEHQVKSQLQQEELELRRQQRRAPILLDSRALERAMSQRLDNPSEQHPIPPLEQFLQGQYLLSRLLPFFELAVAEMQRRGERGKLNLPVKEFHWSPQQGILTVTFPSYPIINVNSNIDTAPQQSQTSVHFIKMQLLVCPKDFRLITKLEYSGFNCPIESDIRIFERFFASYVTKIDNEMAVFSFIILCRLSSQQIFSSLAQIMAVQMEPGDYPWRIEFELLHTADEQQQNFSNNQQRPNVGQILKKVQQSVMVTDMYKQFLFITYLYPNTSTNGTINHRYRIYLRYLIESNDLNLPLFGKQQHDDFDLRIINAMNSVCTAKTELLNKQIEEQSSSVQQREQCCIWPCIRALLEGKHTNRMNY</sequence>
<feature type="region of interest" description="Disordered" evidence="1">
    <location>
        <begin position="54"/>
        <end position="92"/>
    </location>
</feature>
<feature type="compositionally biased region" description="Polar residues" evidence="1">
    <location>
        <begin position="220"/>
        <end position="234"/>
    </location>
</feature>
<reference evidence="3" key="1">
    <citation type="submission" date="2016-11" db="UniProtKB">
        <authorList>
            <consortium name="WormBaseParasite"/>
        </authorList>
    </citation>
    <scope>IDENTIFICATION</scope>
</reference>
<evidence type="ECO:0000256" key="1">
    <source>
        <dbReference type="SAM" id="MobiDB-lite"/>
    </source>
</evidence>
<feature type="compositionally biased region" description="Low complexity" evidence="1">
    <location>
        <begin position="8"/>
        <end position="20"/>
    </location>
</feature>
<feature type="region of interest" description="Disordered" evidence="1">
    <location>
        <begin position="1"/>
        <end position="20"/>
    </location>
</feature>